<accession>A0A1Y1S831</accession>
<evidence type="ECO:0000256" key="2">
    <source>
        <dbReference type="ARBA" id="ARBA00008020"/>
    </source>
</evidence>
<dbReference type="Gene3D" id="3.30.260.10">
    <property type="entry name" value="TCP-1-like chaperonin intermediate domain"/>
    <property type="match status" value="1"/>
</dbReference>
<comment type="subunit">
    <text evidence="3">Component of the T-complex protein 1 (TCP1) complex.</text>
</comment>
<keyword evidence="9" id="KW-1185">Reference proteome</keyword>
<sequence length="524" mass="58523">MDNQRLELFTANPGNAEEMYGDEAYRYIKSTTGVLLDVMKGTLGPKGNMKILQGKEHAVTNDGAFVLKNLRIESACARVLVESSKTQDFEEGDGTTSIVLIASLILKYAYESKVRPAFISRGLGHAIAKIEEILQHKKVQATRDDVESLVRTTLNSKILNSHLDKFVKICMDSVDNLTGDIDLNLINIVKLKGDLSESIWVDGLVIDKEIHFADDRTELTNPRVLVANTALDFDKIKIFSSKIEVDSISELEKVEEAEKQRMMEKIDRVCLIEFDLIINRQIIYDFPMQLLLGHGKHVIENADFGNVEKLNKILGGKVTSHFYGEKGESITGTCGKIERVLLKGKTFTRFTGAKKGASTIVIYGSSSAVLEETERSIHDALCVLKRIKKDVFVLYGGGSTEVMLALELQKLSQEMKTVESEGPAVFSQALFEFVELLCENCGFDPVKFRSALVPLYNTRTTYQKNSFARGLDVNTGNPADMKQLRVIEGFTMKMRVLRAACETAQALLKCDGIIVHPPRERERH</sequence>
<dbReference type="InterPro" id="IPR027413">
    <property type="entry name" value="GROEL-like_equatorial_sf"/>
</dbReference>
<keyword evidence="6 7" id="KW-0143">Chaperone</keyword>
<comment type="function">
    <text evidence="1">Molecular chaperone; assists the folding of proteins upon ATP hydrolysis.</text>
</comment>
<dbReference type="PANTHER" id="PTHR11353">
    <property type="entry name" value="CHAPERONIN"/>
    <property type="match status" value="1"/>
</dbReference>
<keyword evidence="4 7" id="KW-0547">Nucleotide-binding</keyword>
<dbReference type="AlphaFoldDB" id="A0A1Y1S831"/>
<dbReference type="GO" id="GO:0051082">
    <property type="term" value="F:unfolded protein binding"/>
    <property type="evidence" value="ECO:0007669"/>
    <property type="project" value="EnsemblFungi"/>
</dbReference>
<dbReference type="SUPFAM" id="SSF54849">
    <property type="entry name" value="GroEL-intermediate domain like"/>
    <property type="match status" value="1"/>
</dbReference>
<dbReference type="PRINTS" id="PR00304">
    <property type="entry name" value="TCOMPLEXTCP1"/>
</dbReference>
<dbReference type="InterPro" id="IPR002423">
    <property type="entry name" value="Cpn60/GroEL/TCP-1"/>
</dbReference>
<dbReference type="EMBL" id="LWDP01000013">
    <property type="protein sequence ID" value="ORD94633.1"/>
    <property type="molecule type" value="Genomic_DNA"/>
</dbReference>
<dbReference type="SUPFAM" id="SSF52029">
    <property type="entry name" value="GroEL apical domain-like"/>
    <property type="match status" value="1"/>
</dbReference>
<protein>
    <submittedName>
        <fullName evidence="8">TCPB</fullName>
    </submittedName>
</protein>
<dbReference type="InterPro" id="IPR027409">
    <property type="entry name" value="GroEL-like_apical_dom_sf"/>
</dbReference>
<dbReference type="GO" id="GO:0140662">
    <property type="term" value="F:ATP-dependent protein folding chaperone"/>
    <property type="evidence" value="ECO:0007669"/>
    <property type="project" value="InterPro"/>
</dbReference>
<evidence type="ECO:0000256" key="3">
    <source>
        <dbReference type="ARBA" id="ARBA00011381"/>
    </source>
</evidence>
<evidence type="ECO:0000256" key="4">
    <source>
        <dbReference type="ARBA" id="ARBA00022741"/>
    </source>
</evidence>
<evidence type="ECO:0000256" key="1">
    <source>
        <dbReference type="ARBA" id="ARBA00002912"/>
    </source>
</evidence>
<evidence type="ECO:0000256" key="6">
    <source>
        <dbReference type="ARBA" id="ARBA00023186"/>
    </source>
</evidence>
<dbReference type="Gene3D" id="1.10.560.10">
    <property type="entry name" value="GroEL-like equatorial domain"/>
    <property type="match status" value="1"/>
</dbReference>
<name>A0A1Y1S831_9MICR</name>
<proteinExistence type="inferred from homology"/>
<comment type="similarity">
    <text evidence="2 7">Belongs to the TCP-1 chaperonin family.</text>
</comment>
<dbReference type="GO" id="GO:0005524">
    <property type="term" value="F:ATP binding"/>
    <property type="evidence" value="ECO:0007669"/>
    <property type="project" value="UniProtKB-KW"/>
</dbReference>
<dbReference type="InterPro" id="IPR027410">
    <property type="entry name" value="TCP-1-like_intermed_sf"/>
</dbReference>
<organism evidence="8 9">
    <name type="scientific">Enterospora canceri</name>
    <dbReference type="NCBI Taxonomy" id="1081671"/>
    <lineage>
        <taxon>Eukaryota</taxon>
        <taxon>Fungi</taxon>
        <taxon>Fungi incertae sedis</taxon>
        <taxon>Microsporidia</taxon>
        <taxon>Enterocytozoonidae</taxon>
        <taxon>Enterospora</taxon>
    </lineage>
</organism>
<dbReference type="OrthoDB" id="10248520at2759"/>
<reference evidence="8 9" key="1">
    <citation type="journal article" date="2017" name="Environ. Microbiol.">
        <title>Decay of the glycolytic pathway and adaptation to intranuclear parasitism within Enterocytozoonidae microsporidia.</title>
        <authorList>
            <person name="Wiredu Boakye D."/>
            <person name="Jaroenlak P."/>
            <person name="Prachumwat A."/>
            <person name="Williams T.A."/>
            <person name="Bateman K.S."/>
            <person name="Itsathitphaisarn O."/>
            <person name="Sritunyalucksana K."/>
            <person name="Paszkiewicz K.H."/>
            <person name="Moore K.A."/>
            <person name="Stentiford G.D."/>
            <person name="Williams B.A."/>
        </authorList>
    </citation>
    <scope>NUCLEOTIDE SEQUENCE [LARGE SCALE GENOMIC DNA]</scope>
    <source>
        <strain evidence="8 9">GB1</strain>
    </source>
</reference>
<evidence type="ECO:0000256" key="5">
    <source>
        <dbReference type="ARBA" id="ARBA00022840"/>
    </source>
</evidence>
<dbReference type="Pfam" id="PF00118">
    <property type="entry name" value="Cpn60_TCP1"/>
    <property type="match status" value="1"/>
</dbReference>
<dbReference type="GO" id="GO:0005832">
    <property type="term" value="C:chaperonin-containing T-complex"/>
    <property type="evidence" value="ECO:0007669"/>
    <property type="project" value="EnsemblFungi"/>
</dbReference>
<evidence type="ECO:0000256" key="7">
    <source>
        <dbReference type="RuleBase" id="RU004187"/>
    </source>
</evidence>
<keyword evidence="5 7" id="KW-0067">ATP-binding</keyword>
<dbReference type="InterPro" id="IPR017998">
    <property type="entry name" value="Chaperone_TCP-1"/>
</dbReference>
<dbReference type="SUPFAM" id="SSF48592">
    <property type="entry name" value="GroEL equatorial domain-like"/>
    <property type="match status" value="1"/>
</dbReference>
<evidence type="ECO:0000313" key="9">
    <source>
        <dbReference type="Proteomes" id="UP000192639"/>
    </source>
</evidence>
<comment type="caution">
    <text evidence="8">The sequence shown here is derived from an EMBL/GenBank/DDBJ whole genome shotgun (WGS) entry which is preliminary data.</text>
</comment>
<gene>
    <name evidence="8" type="primary">TCPB</name>
    <name evidence="8" type="ORF">ECANGB1_300</name>
</gene>
<dbReference type="VEuPathDB" id="MicrosporidiaDB:ECANGB1_300"/>
<dbReference type="Gene3D" id="3.50.7.10">
    <property type="entry name" value="GroEL"/>
    <property type="match status" value="1"/>
</dbReference>
<dbReference type="Proteomes" id="UP000192639">
    <property type="component" value="Unassembled WGS sequence"/>
</dbReference>
<evidence type="ECO:0000313" key="8">
    <source>
        <dbReference type="EMBL" id="ORD94633.1"/>
    </source>
</evidence>